<dbReference type="PANTHER" id="PTHR16318">
    <property type="entry name" value="GAMMA-SECRETASE SUBUNIT PEN-2"/>
    <property type="match status" value="1"/>
</dbReference>
<dbReference type="OrthoDB" id="524898at2759"/>
<dbReference type="GO" id="GO:0007219">
    <property type="term" value="P:Notch signaling pathway"/>
    <property type="evidence" value="ECO:0007669"/>
    <property type="project" value="UniProtKB-KW"/>
</dbReference>
<evidence type="ECO:0000256" key="2">
    <source>
        <dbReference type="ARBA" id="ARBA00009607"/>
    </source>
</evidence>
<comment type="subcellular location">
    <subcellularLocation>
        <location evidence="1">Membrane</location>
        <topology evidence="1">Multi-pass membrane protein</topology>
    </subcellularLocation>
</comment>
<dbReference type="InParanoid" id="A0A3P7DEQ6"/>
<evidence type="ECO:0000256" key="6">
    <source>
        <dbReference type="ARBA" id="ARBA00022989"/>
    </source>
</evidence>
<feature type="transmembrane region" description="Helical" evidence="8">
    <location>
        <begin position="61"/>
        <end position="81"/>
    </location>
</feature>
<organism evidence="9 10">
    <name type="scientific">Wuchereria bancrofti</name>
    <dbReference type="NCBI Taxonomy" id="6293"/>
    <lineage>
        <taxon>Eukaryota</taxon>
        <taxon>Metazoa</taxon>
        <taxon>Ecdysozoa</taxon>
        <taxon>Nematoda</taxon>
        <taxon>Chromadorea</taxon>
        <taxon>Rhabditida</taxon>
        <taxon>Spirurina</taxon>
        <taxon>Spiruromorpha</taxon>
        <taxon>Filarioidea</taxon>
        <taxon>Onchocercidae</taxon>
        <taxon>Wuchereria</taxon>
    </lineage>
</organism>
<dbReference type="Pfam" id="PF10251">
    <property type="entry name" value="PEN-2"/>
    <property type="match status" value="1"/>
</dbReference>
<name>A0A3P7DEQ6_WUCBA</name>
<evidence type="ECO:0000256" key="7">
    <source>
        <dbReference type="ARBA" id="ARBA00023136"/>
    </source>
</evidence>
<reference evidence="9 10" key="1">
    <citation type="submission" date="2018-11" db="EMBL/GenBank/DDBJ databases">
        <authorList>
            <consortium name="Pathogen Informatics"/>
        </authorList>
    </citation>
    <scope>NUCLEOTIDE SEQUENCE [LARGE SCALE GENOMIC DNA]</scope>
</reference>
<dbReference type="PANTHER" id="PTHR16318:SF0">
    <property type="entry name" value="GAMMA-SECRETASE SUBUNIT PEN-2"/>
    <property type="match status" value="1"/>
</dbReference>
<dbReference type="InterPro" id="IPR019379">
    <property type="entry name" value="Gamma_Secretase_Asp_P_PEN2"/>
</dbReference>
<feature type="transmembrane region" description="Helical" evidence="8">
    <location>
        <begin position="21"/>
        <end position="41"/>
    </location>
</feature>
<dbReference type="AlphaFoldDB" id="A0A3P7DEQ6"/>
<evidence type="ECO:0000256" key="5">
    <source>
        <dbReference type="ARBA" id="ARBA00022976"/>
    </source>
</evidence>
<keyword evidence="4 8" id="KW-0812">Transmembrane</keyword>
<protein>
    <recommendedName>
        <fullName evidence="3">Gamma-secretase subunit PEN-2</fullName>
    </recommendedName>
</protein>
<dbReference type="FunCoup" id="A0A3P7DEQ6">
    <property type="interactions" value="1195"/>
</dbReference>
<keyword evidence="7 8" id="KW-0472">Membrane</keyword>
<keyword evidence="10" id="KW-1185">Reference proteome</keyword>
<evidence type="ECO:0000256" key="3">
    <source>
        <dbReference type="ARBA" id="ARBA00018306"/>
    </source>
</evidence>
<keyword evidence="5" id="KW-0914">Notch signaling pathway</keyword>
<accession>A0A3P7DEQ6</accession>
<evidence type="ECO:0000313" key="10">
    <source>
        <dbReference type="Proteomes" id="UP000270924"/>
    </source>
</evidence>
<gene>
    <name evidence="9" type="ORF">WBA_LOCUS1666</name>
</gene>
<evidence type="ECO:0000256" key="1">
    <source>
        <dbReference type="ARBA" id="ARBA00004141"/>
    </source>
</evidence>
<evidence type="ECO:0000313" key="9">
    <source>
        <dbReference type="EMBL" id="VDM08280.1"/>
    </source>
</evidence>
<dbReference type="EMBL" id="UYWW01000367">
    <property type="protein sequence ID" value="VDM08280.1"/>
    <property type="molecule type" value="Genomic_DNA"/>
</dbReference>
<proteinExistence type="inferred from homology"/>
<comment type="similarity">
    <text evidence="2">Belongs to the PEN-2 family.</text>
</comment>
<dbReference type="GO" id="GO:0007220">
    <property type="term" value="P:Notch receptor processing"/>
    <property type="evidence" value="ECO:0007669"/>
    <property type="project" value="TreeGrafter"/>
</dbReference>
<dbReference type="Proteomes" id="UP000270924">
    <property type="component" value="Unassembled WGS sequence"/>
</dbReference>
<sequence length="104" mass="12252">MLKMDLRKMSDADKVILCKRYFYIGFALLPLVWIVNAVWFFESAFFDKPSPVQKTIKQYVLYSITGALVWVLALIAWEIFFQLERAKGLEWTDRLSFVFPVGYV</sequence>
<keyword evidence="6 8" id="KW-1133">Transmembrane helix</keyword>
<evidence type="ECO:0000256" key="8">
    <source>
        <dbReference type="SAM" id="Phobius"/>
    </source>
</evidence>
<evidence type="ECO:0000256" key="4">
    <source>
        <dbReference type="ARBA" id="ARBA00022692"/>
    </source>
</evidence>
<dbReference type="GO" id="GO:0070765">
    <property type="term" value="C:gamma-secretase complex"/>
    <property type="evidence" value="ECO:0007669"/>
    <property type="project" value="TreeGrafter"/>
</dbReference>